<protein>
    <submittedName>
        <fullName evidence="1">Uncharacterized protein</fullName>
    </submittedName>
</protein>
<accession>A0A2P2Q7J9</accession>
<sequence>MGPRVIHSAGFSALGYFAFETARLSILNQYLKHKELHDLEVAP</sequence>
<reference evidence="1" key="1">
    <citation type="submission" date="2018-02" db="EMBL/GenBank/DDBJ databases">
        <title>Rhizophora mucronata_Transcriptome.</title>
        <authorList>
            <person name="Meera S.P."/>
            <person name="Sreeshan A."/>
            <person name="Augustine A."/>
        </authorList>
    </citation>
    <scope>NUCLEOTIDE SEQUENCE</scope>
    <source>
        <tissue evidence="1">Leaf</tissue>
    </source>
</reference>
<name>A0A2P2Q7J9_RHIMU</name>
<dbReference type="EMBL" id="GGEC01082458">
    <property type="protein sequence ID" value="MBX62942.1"/>
    <property type="molecule type" value="Transcribed_RNA"/>
</dbReference>
<organism evidence="1">
    <name type="scientific">Rhizophora mucronata</name>
    <name type="common">Asiatic mangrove</name>
    <dbReference type="NCBI Taxonomy" id="61149"/>
    <lineage>
        <taxon>Eukaryota</taxon>
        <taxon>Viridiplantae</taxon>
        <taxon>Streptophyta</taxon>
        <taxon>Embryophyta</taxon>
        <taxon>Tracheophyta</taxon>
        <taxon>Spermatophyta</taxon>
        <taxon>Magnoliopsida</taxon>
        <taxon>eudicotyledons</taxon>
        <taxon>Gunneridae</taxon>
        <taxon>Pentapetalae</taxon>
        <taxon>rosids</taxon>
        <taxon>fabids</taxon>
        <taxon>Malpighiales</taxon>
        <taxon>Rhizophoraceae</taxon>
        <taxon>Rhizophora</taxon>
    </lineage>
</organism>
<proteinExistence type="predicted"/>
<dbReference type="AlphaFoldDB" id="A0A2P2Q7J9"/>
<evidence type="ECO:0000313" key="1">
    <source>
        <dbReference type="EMBL" id="MBX62942.1"/>
    </source>
</evidence>